<dbReference type="InterPro" id="IPR000847">
    <property type="entry name" value="LysR_HTH_N"/>
</dbReference>
<dbReference type="FunFam" id="1.10.10.10:FF:000001">
    <property type="entry name" value="LysR family transcriptional regulator"/>
    <property type="match status" value="1"/>
</dbReference>
<dbReference type="Gene3D" id="3.40.190.10">
    <property type="entry name" value="Periplasmic binding protein-like II"/>
    <property type="match status" value="2"/>
</dbReference>
<evidence type="ECO:0000256" key="2">
    <source>
        <dbReference type="ARBA" id="ARBA00023015"/>
    </source>
</evidence>
<dbReference type="GO" id="GO:0003677">
    <property type="term" value="F:DNA binding"/>
    <property type="evidence" value="ECO:0007669"/>
    <property type="project" value="UniProtKB-KW"/>
</dbReference>
<evidence type="ECO:0000313" key="6">
    <source>
        <dbReference type="EMBL" id="GGA97567.1"/>
    </source>
</evidence>
<dbReference type="PRINTS" id="PR00039">
    <property type="entry name" value="HTHLYSR"/>
</dbReference>
<name>A0A916SFF6_9BURK</name>
<dbReference type="PANTHER" id="PTHR30346:SF0">
    <property type="entry name" value="HCA OPERON TRANSCRIPTIONAL ACTIVATOR HCAR"/>
    <property type="match status" value="1"/>
</dbReference>
<dbReference type="SUPFAM" id="SSF46785">
    <property type="entry name" value="Winged helix' DNA-binding domain"/>
    <property type="match status" value="1"/>
</dbReference>
<dbReference type="Pfam" id="PF03466">
    <property type="entry name" value="LysR_substrate"/>
    <property type="match status" value="1"/>
</dbReference>
<protein>
    <submittedName>
        <fullName evidence="6">LysR family transcriptional regulator</fullName>
    </submittedName>
</protein>
<evidence type="ECO:0000256" key="3">
    <source>
        <dbReference type="ARBA" id="ARBA00023125"/>
    </source>
</evidence>
<reference evidence="6" key="2">
    <citation type="submission" date="2020-09" db="EMBL/GenBank/DDBJ databases">
        <authorList>
            <person name="Sun Q."/>
            <person name="Zhou Y."/>
        </authorList>
    </citation>
    <scope>NUCLEOTIDE SEQUENCE</scope>
    <source>
        <strain evidence="6">CGMCC 1.15322</strain>
    </source>
</reference>
<feature type="domain" description="HTH lysR-type" evidence="5">
    <location>
        <begin position="1"/>
        <end position="58"/>
    </location>
</feature>
<dbReference type="InterPro" id="IPR036388">
    <property type="entry name" value="WH-like_DNA-bd_sf"/>
</dbReference>
<keyword evidence="3" id="KW-0238">DNA-binding</keyword>
<accession>A0A916SFF6</accession>
<dbReference type="RefSeq" id="WP_188708068.1">
    <property type="nucleotide sequence ID" value="NZ_BMIG01000005.1"/>
</dbReference>
<keyword evidence="2" id="KW-0805">Transcription regulation</keyword>
<dbReference type="InterPro" id="IPR036390">
    <property type="entry name" value="WH_DNA-bd_sf"/>
</dbReference>
<dbReference type="GO" id="GO:0003700">
    <property type="term" value="F:DNA-binding transcription factor activity"/>
    <property type="evidence" value="ECO:0007669"/>
    <property type="project" value="InterPro"/>
</dbReference>
<dbReference type="Proteomes" id="UP000620596">
    <property type="component" value="Unassembled WGS sequence"/>
</dbReference>
<dbReference type="PROSITE" id="PS50931">
    <property type="entry name" value="HTH_LYSR"/>
    <property type="match status" value="1"/>
</dbReference>
<reference evidence="6" key="1">
    <citation type="journal article" date="2014" name="Int. J. Syst. Evol. Microbiol.">
        <title>Complete genome sequence of Corynebacterium casei LMG S-19264T (=DSM 44701T), isolated from a smear-ripened cheese.</title>
        <authorList>
            <consortium name="US DOE Joint Genome Institute (JGI-PGF)"/>
            <person name="Walter F."/>
            <person name="Albersmeier A."/>
            <person name="Kalinowski J."/>
            <person name="Ruckert C."/>
        </authorList>
    </citation>
    <scope>NUCLEOTIDE SEQUENCE</scope>
    <source>
        <strain evidence="6">CGMCC 1.15322</strain>
    </source>
</reference>
<comment type="caution">
    <text evidence="6">The sequence shown here is derived from an EMBL/GenBank/DDBJ whole genome shotgun (WGS) entry which is preliminary data.</text>
</comment>
<keyword evidence="7" id="KW-1185">Reference proteome</keyword>
<dbReference type="EMBL" id="BMIG01000005">
    <property type="protein sequence ID" value="GGA97567.1"/>
    <property type="molecule type" value="Genomic_DNA"/>
</dbReference>
<sequence>MKLHFLRYFVVLAEELHFGRAASKLAITQPPLSSAIKSLEGELEVQLLIRDSKHVELTQAGEAFLEEARQILEQVAKASDVAKIVARGMRGRLEIGVTGSQIYREVPAIVKQFNAEMPDVEVVLREMSSADQLNELLRGQIHAGFVNGSTVPPQLASLPMGEDEFVLCLPEHHPKAQGGTVDLIELANERFVMFSRNVAPANHDNVIAIFSRAGIQPKIAHAARQWLTIVAMVANGLGVSLVPRSLADSRVHGVKFISISGEQVLAPAMLVWNPAYNLPTLRSFIECSERILRSIAVPK</sequence>
<keyword evidence="4" id="KW-0804">Transcription</keyword>
<proteinExistence type="inferred from homology"/>
<dbReference type="AlphaFoldDB" id="A0A916SFF6"/>
<dbReference type="GO" id="GO:0032993">
    <property type="term" value="C:protein-DNA complex"/>
    <property type="evidence" value="ECO:0007669"/>
    <property type="project" value="TreeGrafter"/>
</dbReference>
<evidence type="ECO:0000256" key="4">
    <source>
        <dbReference type="ARBA" id="ARBA00023163"/>
    </source>
</evidence>
<dbReference type="SUPFAM" id="SSF53850">
    <property type="entry name" value="Periplasmic binding protein-like II"/>
    <property type="match status" value="1"/>
</dbReference>
<gene>
    <name evidence="6" type="ORF">GCM10011496_18310</name>
</gene>
<evidence type="ECO:0000256" key="1">
    <source>
        <dbReference type="ARBA" id="ARBA00009437"/>
    </source>
</evidence>
<dbReference type="InterPro" id="IPR005119">
    <property type="entry name" value="LysR_subst-bd"/>
</dbReference>
<evidence type="ECO:0000259" key="5">
    <source>
        <dbReference type="PROSITE" id="PS50931"/>
    </source>
</evidence>
<evidence type="ECO:0000313" key="7">
    <source>
        <dbReference type="Proteomes" id="UP000620596"/>
    </source>
</evidence>
<comment type="similarity">
    <text evidence="1">Belongs to the LysR transcriptional regulatory family.</text>
</comment>
<dbReference type="PANTHER" id="PTHR30346">
    <property type="entry name" value="TRANSCRIPTIONAL DUAL REGULATOR HCAR-RELATED"/>
    <property type="match status" value="1"/>
</dbReference>
<dbReference type="Gene3D" id="1.10.10.10">
    <property type="entry name" value="Winged helix-like DNA-binding domain superfamily/Winged helix DNA-binding domain"/>
    <property type="match status" value="1"/>
</dbReference>
<organism evidence="6 7">
    <name type="scientific">Polaromonas eurypsychrophila</name>
    <dbReference type="NCBI Taxonomy" id="1614635"/>
    <lineage>
        <taxon>Bacteria</taxon>
        <taxon>Pseudomonadati</taxon>
        <taxon>Pseudomonadota</taxon>
        <taxon>Betaproteobacteria</taxon>
        <taxon>Burkholderiales</taxon>
        <taxon>Comamonadaceae</taxon>
        <taxon>Polaromonas</taxon>
    </lineage>
</organism>
<dbReference type="Pfam" id="PF00126">
    <property type="entry name" value="HTH_1"/>
    <property type="match status" value="1"/>
</dbReference>